<proteinExistence type="predicted"/>
<gene>
    <name evidence="1" type="ORF">TNCV_4014921</name>
</gene>
<evidence type="ECO:0000313" key="2">
    <source>
        <dbReference type="Proteomes" id="UP000887159"/>
    </source>
</evidence>
<dbReference type="InterPro" id="IPR036397">
    <property type="entry name" value="RNaseH_sf"/>
</dbReference>
<accession>A0A8X6V359</accession>
<protein>
    <recommendedName>
        <fullName evidence="3">Tc1-like transposase DDE domain-containing protein</fullName>
    </recommendedName>
</protein>
<reference evidence="1" key="1">
    <citation type="submission" date="2020-08" db="EMBL/GenBank/DDBJ databases">
        <title>Multicomponent nature underlies the extraordinary mechanical properties of spider dragline silk.</title>
        <authorList>
            <person name="Kono N."/>
            <person name="Nakamura H."/>
            <person name="Mori M."/>
            <person name="Yoshida Y."/>
            <person name="Ohtoshi R."/>
            <person name="Malay A.D."/>
            <person name="Moran D.A.P."/>
            <person name="Tomita M."/>
            <person name="Numata K."/>
            <person name="Arakawa K."/>
        </authorList>
    </citation>
    <scope>NUCLEOTIDE SEQUENCE</scope>
</reference>
<dbReference type="Proteomes" id="UP000887159">
    <property type="component" value="Unassembled WGS sequence"/>
</dbReference>
<keyword evidence="2" id="KW-1185">Reference proteome</keyword>
<dbReference type="EMBL" id="BMAU01021169">
    <property type="protein sequence ID" value="GFX92883.1"/>
    <property type="molecule type" value="Genomic_DNA"/>
</dbReference>
<dbReference type="GO" id="GO:0003676">
    <property type="term" value="F:nucleic acid binding"/>
    <property type="evidence" value="ECO:0007669"/>
    <property type="project" value="InterPro"/>
</dbReference>
<name>A0A8X6V359_TRICX</name>
<dbReference type="Gene3D" id="3.30.420.10">
    <property type="entry name" value="Ribonuclease H-like superfamily/Ribonuclease H"/>
    <property type="match status" value="1"/>
</dbReference>
<evidence type="ECO:0008006" key="3">
    <source>
        <dbReference type="Google" id="ProtNLM"/>
    </source>
</evidence>
<comment type="caution">
    <text evidence="1">The sequence shown here is derived from an EMBL/GenBank/DDBJ whole genome shotgun (WGS) entry which is preliminary data.</text>
</comment>
<evidence type="ECO:0000313" key="1">
    <source>
        <dbReference type="EMBL" id="GFX92883.1"/>
    </source>
</evidence>
<dbReference type="AlphaFoldDB" id="A0A8X6V359"/>
<sequence>MNRQKCTSYAKAILLAGYCDFLRNNATCYVERSTMDWCDDNEVSRLKWPSQGSDLNSIENLWDELDHRIMGCGNHPKLEK</sequence>
<organism evidence="1 2">
    <name type="scientific">Trichonephila clavipes</name>
    <name type="common">Golden silk orbweaver</name>
    <name type="synonym">Nephila clavipes</name>
    <dbReference type="NCBI Taxonomy" id="2585209"/>
    <lineage>
        <taxon>Eukaryota</taxon>
        <taxon>Metazoa</taxon>
        <taxon>Ecdysozoa</taxon>
        <taxon>Arthropoda</taxon>
        <taxon>Chelicerata</taxon>
        <taxon>Arachnida</taxon>
        <taxon>Araneae</taxon>
        <taxon>Araneomorphae</taxon>
        <taxon>Entelegynae</taxon>
        <taxon>Araneoidea</taxon>
        <taxon>Nephilidae</taxon>
        <taxon>Trichonephila</taxon>
    </lineage>
</organism>